<accession>A0A212IVF9</accession>
<protein>
    <recommendedName>
        <fullName evidence="2">PcfJ-like protein</fullName>
    </recommendedName>
</protein>
<dbReference type="AlphaFoldDB" id="A0A212IVF9"/>
<proteinExistence type="predicted"/>
<evidence type="ECO:0000313" key="1">
    <source>
        <dbReference type="EMBL" id="SBV91162.1"/>
    </source>
</evidence>
<evidence type="ECO:0008006" key="2">
    <source>
        <dbReference type="Google" id="ProtNLM"/>
    </source>
</evidence>
<sequence>MKKEKLRELRTLNATPKMMQMAAEDKPVKVVRYRGANPENSYKICIYMRCQQLGTVLKVAFFLPHLMRGGSRKAAYELFINRETGDFLTYDVQGERWSEAKLDMLQWPAYCSLSKTEKWINQEGHHSIKQYLGGAHGGYRGILEYQLSVREEQLKQRYKKETGPWDLAMEQIPPLPKDWSRWVDKVGITQHYMFYVYKRNGPKTGYCTWCETEVQLRNPRHNKSGRCPHCGHSITYKTVGRAGNFYTDPELVYLLQRCETGFVIRCFQVNHHYHKEDYRSPQKSCFETRRVIYNQNLYGDAYWYGDYKQHEVRWIHGGSSYGGSVDYVGRVYGKTMPGLAKKELARTGLPEIARELNKVDPEWWLENLRRKPWLEQIAKAGLSRLAYDAAGDYDWQKKYMREGHELHKQLKLDRRQLRRLRENNGGSRFLAWLAFEKKTARQVPDRVISWLERERIEPGELKFIRSRMSETQVCNYLQRQASETGENTKQLLRTWADYLSMAQRLKMDTSDAIIYRCKKLRQRHDELVERCASKEVALLAAEYAEKYPHVDDICKSLKVKYELMGDTYMVMAPTCIEEIINEGRSLIHCVGKSERYYERVETHEAYVLFLRKTEEPDKPYYTLEIEPGGTVRQKRTMFDRQNADIQDAEKFLRFWQKEVAKRLTADDMQMAEESRERRIQGYADIRTNGLRIQNGDLRGKLLADVLQADLMEAPQAVNIKTA</sequence>
<dbReference type="Pfam" id="PF14284">
    <property type="entry name" value="PcfJ"/>
    <property type="match status" value="1"/>
</dbReference>
<dbReference type="InterPro" id="IPR025586">
    <property type="entry name" value="PcfJ"/>
</dbReference>
<gene>
    <name evidence="1" type="ORF">KL86CLO1_10081</name>
</gene>
<reference evidence="1" key="1">
    <citation type="submission" date="2016-04" db="EMBL/GenBank/DDBJ databases">
        <authorList>
            <person name="Evans L.H."/>
            <person name="Alamgir A."/>
            <person name="Owens N."/>
            <person name="Weber N.D."/>
            <person name="Virtaneva K."/>
            <person name="Barbian K."/>
            <person name="Babar A."/>
            <person name="Rosenke K."/>
        </authorList>
    </citation>
    <scope>NUCLEOTIDE SEQUENCE</scope>
    <source>
        <strain evidence="1">86</strain>
    </source>
</reference>
<organism evidence="1">
    <name type="scientific">uncultured Eubacteriales bacterium</name>
    <dbReference type="NCBI Taxonomy" id="172733"/>
    <lineage>
        <taxon>Bacteria</taxon>
        <taxon>Bacillati</taxon>
        <taxon>Bacillota</taxon>
        <taxon>Clostridia</taxon>
        <taxon>Eubacteriales</taxon>
        <taxon>environmental samples</taxon>
    </lineage>
</organism>
<name>A0A212IVF9_9FIRM</name>
<dbReference type="EMBL" id="FLUN01000001">
    <property type="protein sequence ID" value="SBV91162.1"/>
    <property type="molecule type" value="Genomic_DNA"/>
</dbReference>